<proteinExistence type="predicted"/>
<dbReference type="EMBL" id="ANJA01003803">
    <property type="protein sequence ID" value="ETO61364.1"/>
    <property type="molecule type" value="Genomic_DNA"/>
</dbReference>
<protein>
    <submittedName>
        <fullName evidence="1">Uncharacterized protein</fullName>
    </submittedName>
</protein>
<accession>A0A080Z403</accession>
<dbReference type="Proteomes" id="UP000028582">
    <property type="component" value="Unassembled WGS sequence"/>
</dbReference>
<reference evidence="1 2" key="1">
    <citation type="submission" date="2013-11" db="EMBL/GenBank/DDBJ databases">
        <title>The Genome Sequence of Phytophthora parasitica P1976.</title>
        <authorList>
            <consortium name="The Broad Institute Genomics Platform"/>
            <person name="Russ C."/>
            <person name="Tyler B."/>
            <person name="Panabieres F."/>
            <person name="Shan W."/>
            <person name="Tripathy S."/>
            <person name="Grunwald N."/>
            <person name="Machado M."/>
            <person name="Johnson C.S."/>
            <person name="Walker B."/>
            <person name="Young S."/>
            <person name="Zeng Q."/>
            <person name="Gargeya S."/>
            <person name="Fitzgerald M."/>
            <person name="Haas B."/>
            <person name="Abouelleil A."/>
            <person name="Allen A.W."/>
            <person name="Alvarado L."/>
            <person name="Arachchi H.M."/>
            <person name="Berlin A.M."/>
            <person name="Chapman S.B."/>
            <person name="Gainer-Dewar J."/>
            <person name="Goldberg J."/>
            <person name="Griggs A."/>
            <person name="Gujja S."/>
            <person name="Hansen M."/>
            <person name="Howarth C."/>
            <person name="Imamovic A."/>
            <person name="Ireland A."/>
            <person name="Larimer J."/>
            <person name="McCowan C."/>
            <person name="Murphy C."/>
            <person name="Pearson M."/>
            <person name="Poon T.W."/>
            <person name="Priest M."/>
            <person name="Roberts A."/>
            <person name="Saif S."/>
            <person name="Shea T."/>
            <person name="Sisk P."/>
            <person name="Sykes S."/>
            <person name="Wortman J."/>
            <person name="Nusbaum C."/>
            <person name="Birren B."/>
        </authorList>
    </citation>
    <scope>NUCLEOTIDE SEQUENCE [LARGE SCALE GENOMIC DNA]</scope>
    <source>
        <strain evidence="1 2">P1976</strain>
    </source>
</reference>
<comment type="caution">
    <text evidence="1">The sequence shown here is derived from an EMBL/GenBank/DDBJ whole genome shotgun (WGS) entry which is preliminary data.</text>
</comment>
<feature type="non-terminal residue" evidence="1">
    <location>
        <position position="1"/>
    </location>
</feature>
<name>A0A080Z403_PHYNI</name>
<gene>
    <name evidence="1" type="ORF">F444_20622</name>
</gene>
<evidence type="ECO:0000313" key="1">
    <source>
        <dbReference type="EMBL" id="ETO61364.1"/>
    </source>
</evidence>
<sequence>PALASDIIISLGLILRFIQKVCEYNTQLETF</sequence>
<dbReference type="AlphaFoldDB" id="A0A080Z403"/>
<organism evidence="1 2">
    <name type="scientific">Phytophthora nicotianae P1976</name>
    <dbReference type="NCBI Taxonomy" id="1317066"/>
    <lineage>
        <taxon>Eukaryota</taxon>
        <taxon>Sar</taxon>
        <taxon>Stramenopiles</taxon>
        <taxon>Oomycota</taxon>
        <taxon>Peronosporomycetes</taxon>
        <taxon>Peronosporales</taxon>
        <taxon>Peronosporaceae</taxon>
        <taxon>Phytophthora</taxon>
    </lineage>
</organism>
<evidence type="ECO:0000313" key="2">
    <source>
        <dbReference type="Proteomes" id="UP000028582"/>
    </source>
</evidence>